<dbReference type="SUPFAM" id="SSF49764">
    <property type="entry name" value="HSP20-like chaperones"/>
    <property type="match status" value="1"/>
</dbReference>
<dbReference type="InterPro" id="IPR031107">
    <property type="entry name" value="Small_HSP"/>
</dbReference>
<sequence>MPVLVQWNPINNLFALDEHLTRMFDHASECVCGRKIVSQADWQPSADMYETEEAIIIHAELAGIDKSSLSITFQDGYLIIQGNRPLNREMQSAKILRVEQMYGTFERAFLISASVNAEQITAAYEYGVLNVTLPKKPDHSGQQVTVPIAFISS</sequence>
<name>A0A081BRC0_9BACT</name>
<reference evidence="4" key="1">
    <citation type="journal article" date="2015" name="PeerJ">
        <title>First genomic representation of candidate bacterial phylum KSB3 points to enhanced environmental sensing as a trigger of wastewater bulking.</title>
        <authorList>
            <person name="Sekiguchi Y."/>
            <person name="Ohashi A."/>
            <person name="Parks D.H."/>
            <person name="Yamauchi T."/>
            <person name="Tyson G.W."/>
            <person name="Hugenholtz P."/>
        </authorList>
    </citation>
    <scope>NUCLEOTIDE SEQUENCE [LARGE SCALE GENOMIC DNA]</scope>
</reference>
<dbReference type="STRING" id="1499966.U14_05228"/>
<dbReference type="PANTHER" id="PTHR11527">
    <property type="entry name" value="HEAT-SHOCK PROTEIN 20 FAMILY MEMBER"/>
    <property type="match status" value="1"/>
</dbReference>
<evidence type="ECO:0000259" key="3">
    <source>
        <dbReference type="PROSITE" id="PS01031"/>
    </source>
</evidence>
<dbReference type="InterPro" id="IPR008978">
    <property type="entry name" value="HSP20-like_chaperone"/>
</dbReference>
<proteinExistence type="inferred from homology"/>
<protein>
    <submittedName>
        <fullName evidence="4">ATP-independent chaperone, alpha-crystallin/Hsp20 family</fullName>
    </submittedName>
</protein>
<evidence type="ECO:0000256" key="2">
    <source>
        <dbReference type="RuleBase" id="RU003616"/>
    </source>
</evidence>
<evidence type="ECO:0000313" key="4">
    <source>
        <dbReference type="EMBL" id="GAK53951.1"/>
    </source>
</evidence>
<dbReference type="AlphaFoldDB" id="A0A081BRC0"/>
<dbReference type="InterPro" id="IPR002068">
    <property type="entry name" value="A-crystallin/Hsp20_dom"/>
</dbReference>
<dbReference type="Proteomes" id="UP000030700">
    <property type="component" value="Unassembled WGS sequence"/>
</dbReference>
<organism evidence="4">
    <name type="scientific">Candidatus Moduliflexus flocculans</name>
    <dbReference type="NCBI Taxonomy" id="1499966"/>
    <lineage>
        <taxon>Bacteria</taxon>
        <taxon>Candidatus Moduliflexota</taxon>
        <taxon>Candidatus Moduliflexia</taxon>
        <taxon>Candidatus Moduliflexales</taxon>
        <taxon>Candidatus Moduliflexaceae</taxon>
    </lineage>
</organism>
<dbReference type="Pfam" id="PF00011">
    <property type="entry name" value="HSP20"/>
    <property type="match status" value="1"/>
</dbReference>
<dbReference type="EMBL" id="DF820460">
    <property type="protein sequence ID" value="GAK53951.1"/>
    <property type="molecule type" value="Genomic_DNA"/>
</dbReference>
<accession>A0A081BRC0</accession>
<dbReference type="CDD" id="cd06464">
    <property type="entry name" value="ACD_sHsps-like"/>
    <property type="match status" value="1"/>
</dbReference>
<evidence type="ECO:0000256" key="1">
    <source>
        <dbReference type="PROSITE-ProRule" id="PRU00285"/>
    </source>
</evidence>
<comment type="similarity">
    <text evidence="1 2">Belongs to the small heat shock protein (HSP20) family.</text>
</comment>
<dbReference type="PROSITE" id="PS01031">
    <property type="entry name" value="SHSP"/>
    <property type="match status" value="1"/>
</dbReference>
<dbReference type="HOGENOM" id="CLU_046737_9_0_0"/>
<evidence type="ECO:0000313" key="5">
    <source>
        <dbReference type="Proteomes" id="UP000030700"/>
    </source>
</evidence>
<gene>
    <name evidence="4" type="ORF">U14_05228</name>
</gene>
<dbReference type="Gene3D" id="2.60.40.790">
    <property type="match status" value="1"/>
</dbReference>
<feature type="domain" description="SHSP" evidence="3">
    <location>
        <begin position="37"/>
        <end position="151"/>
    </location>
</feature>
<keyword evidence="5" id="KW-1185">Reference proteome</keyword>